<feature type="non-terminal residue" evidence="1">
    <location>
        <position position="80"/>
    </location>
</feature>
<name>A0AAJ1VPP6_9FLAO</name>
<dbReference type="AlphaFoldDB" id="A0AAJ1VPP6"/>
<accession>A0AAJ1VPP6</accession>
<dbReference type="RefSeq" id="WP_356905784.1">
    <property type="nucleotide sequence ID" value="NZ_JAUHGV010000196.1"/>
</dbReference>
<reference evidence="1" key="1">
    <citation type="submission" date="2023-06" db="EMBL/GenBank/DDBJ databases">
        <title>Two Chryseobacterium gambrini strains from China.</title>
        <authorList>
            <person name="Zeng J."/>
            <person name="Wu Y."/>
        </authorList>
    </citation>
    <scope>NUCLEOTIDE SEQUENCE</scope>
    <source>
        <strain evidence="1">SQ219</strain>
    </source>
</reference>
<comment type="caution">
    <text evidence="1">The sequence shown here is derived from an EMBL/GenBank/DDBJ whole genome shotgun (WGS) entry which is preliminary data.</text>
</comment>
<evidence type="ECO:0000313" key="1">
    <source>
        <dbReference type="EMBL" id="MDN4015244.1"/>
    </source>
</evidence>
<gene>
    <name evidence="1" type="ORF">QX233_22610</name>
</gene>
<proteinExistence type="predicted"/>
<dbReference type="Proteomes" id="UP001225933">
    <property type="component" value="Unassembled WGS sequence"/>
</dbReference>
<evidence type="ECO:0000313" key="2">
    <source>
        <dbReference type="Proteomes" id="UP001225933"/>
    </source>
</evidence>
<dbReference type="EMBL" id="JAUHGV010000196">
    <property type="protein sequence ID" value="MDN4015244.1"/>
    <property type="molecule type" value="Genomic_DNA"/>
</dbReference>
<sequence length="80" mass="9277">MPKKSELTEYLNDQSIILHGDLQVLQGFLGLMDFLQKDPAELLSPYLGDVLAYNGTRLLQQGLAFFKKQQQISRQHWNER</sequence>
<organism evidence="1 2">
    <name type="scientific">Chryseobacterium gambrini</name>
    <dbReference type="NCBI Taxonomy" id="373672"/>
    <lineage>
        <taxon>Bacteria</taxon>
        <taxon>Pseudomonadati</taxon>
        <taxon>Bacteroidota</taxon>
        <taxon>Flavobacteriia</taxon>
        <taxon>Flavobacteriales</taxon>
        <taxon>Weeksellaceae</taxon>
        <taxon>Chryseobacterium group</taxon>
        <taxon>Chryseobacterium</taxon>
    </lineage>
</organism>
<protein>
    <submittedName>
        <fullName evidence="1">Uncharacterized protein</fullName>
    </submittedName>
</protein>